<evidence type="ECO:0000256" key="1">
    <source>
        <dbReference type="SAM" id="Phobius"/>
    </source>
</evidence>
<comment type="caution">
    <text evidence="2">The sequence shown here is derived from an EMBL/GenBank/DDBJ whole genome shotgun (WGS) entry which is preliminary data.</text>
</comment>
<dbReference type="Proteomes" id="UP001597452">
    <property type="component" value="Unassembled WGS sequence"/>
</dbReference>
<feature type="transmembrane region" description="Helical" evidence="1">
    <location>
        <begin position="20"/>
        <end position="40"/>
    </location>
</feature>
<feature type="transmembrane region" description="Helical" evidence="1">
    <location>
        <begin position="52"/>
        <end position="73"/>
    </location>
</feature>
<name>A0ABW5Q6D1_9BACI</name>
<keyword evidence="1" id="KW-0812">Transmembrane</keyword>
<gene>
    <name evidence="2" type="ORF">ACFSW4_00405</name>
</gene>
<proteinExistence type="predicted"/>
<keyword evidence="3" id="KW-1185">Reference proteome</keyword>
<dbReference type="EMBL" id="JBHUMZ010000004">
    <property type="protein sequence ID" value="MFD2637345.1"/>
    <property type="molecule type" value="Genomic_DNA"/>
</dbReference>
<reference evidence="3" key="1">
    <citation type="journal article" date="2019" name="Int. J. Syst. Evol. Microbiol.">
        <title>The Global Catalogue of Microorganisms (GCM) 10K type strain sequencing project: providing services to taxonomists for standard genome sequencing and annotation.</title>
        <authorList>
            <consortium name="The Broad Institute Genomics Platform"/>
            <consortium name="The Broad Institute Genome Sequencing Center for Infectious Disease"/>
            <person name="Wu L."/>
            <person name="Ma J."/>
        </authorList>
    </citation>
    <scope>NUCLEOTIDE SEQUENCE [LARGE SCALE GENOMIC DNA]</scope>
    <source>
        <strain evidence="3">TISTR 1571</strain>
    </source>
</reference>
<accession>A0ABW5Q6D1</accession>
<feature type="transmembrane region" description="Helical" evidence="1">
    <location>
        <begin position="85"/>
        <end position="109"/>
    </location>
</feature>
<feature type="transmembrane region" description="Helical" evidence="1">
    <location>
        <begin position="188"/>
        <end position="209"/>
    </location>
</feature>
<evidence type="ECO:0000313" key="3">
    <source>
        <dbReference type="Proteomes" id="UP001597452"/>
    </source>
</evidence>
<sequence>MEQVTKIVFKDYYRELFKWLLYISIFLVVIRITVYVVSYFNEESSLSHFLSFTMDPMSIGMMILGIISIYGFLPQSIKLGATRKAFYLGIVYTVLALTISYAVLNLILTATEYAVVQRFTIESIALSDIWHYLITLFLSFLFGMIIALAYYRYGWKVGLVLTLVFITTREAIEVLAADLFDHLFGASYYLLGSSLGDIMLIGLLLWLCYRMIRDVPIKM</sequence>
<keyword evidence="1" id="KW-1133">Transmembrane helix</keyword>
<evidence type="ECO:0000313" key="2">
    <source>
        <dbReference type="EMBL" id="MFD2637345.1"/>
    </source>
</evidence>
<keyword evidence="1" id="KW-0472">Membrane</keyword>
<protein>
    <submittedName>
        <fullName evidence="2">Uncharacterized protein</fullName>
    </submittedName>
</protein>
<dbReference type="RefSeq" id="WP_377326733.1">
    <property type="nucleotide sequence ID" value="NZ_JBHUMZ010000004.1"/>
</dbReference>
<feature type="transmembrane region" description="Helical" evidence="1">
    <location>
        <begin position="157"/>
        <end position="176"/>
    </location>
</feature>
<organism evidence="2 3">
    <name type="scientific">Piscibacillus salipiscarius</name>
    <dbReference type="NCBI Taxonomy" id="299480"/>
    <lineage>
        <taxon>Bacteria</taxon>
        <taxon>Bacillati</taxon>
        <taxon>Bacillota</taxon>
        <taxon>Bacilli</taxon>
        <taxon>Bacillales</taxon>
        <taxon>Bacillaceae</taxon>
        <taxon>Piscibacillus</taxon>
    </lineage>
</organism>
<feature type="transmembrane region" description="Helical" evidence="1">
    <location>
        <begin position="129"/>
        <end position="150"/>
    </location>
</feature>